<evidence type="ECO:0000313" key="3">
    <source>
        <dbReference type="Proteomes" id="UP000517523"/>
    </source>
</evidence>
<evidence type="ECO:0000256" key="1">
    <source>
        <dbReference type="SAM" id="MobiDB-lite"/>
    </source>
</evidence>
<feature type="region of interest" description="Disordered" evidence="1">
    <location>
        <begin position="114"/>
        <end position="158"/>
    </location>
</feature>
<dbReference type="AlphaFoldDB" id="A0A839U1R9"/>
<dbReference type="RefSeq" id="WP_183586184.1">
    <property type="nucleotide sequence ID" value="NZ_JACHXJ010000006.1"/>
</dbReference>
<name>A0A839U1R9_9BACL</name>
<dbReference type="Proteomes" id="UP000517523">
    <property type="component" value="Unassembled WGS sequence"/>
</dbReference>
<comment type="caution">
    <text evidence="2">The sequence shown here is derived from an EMBL/GenBank/DDBJ whole genome shotgun (WGS) entry which is preliminary data.</text>
</comment>
<sequence>MSDNFKQKYVWDSKSRGWIVEMAALGSLNGSEAAAEQALTKGKDGSEPSVPGQQAGQMNRPSDHELRGVGPVDVGNGMRGVGPAAEDNGIGPRTAGEFTSEMAEEPIEAFGWLNEPESKEERGGWHPQNVLEANPENSLLTGWEGREETHSMFRRSYE</sequence>
<evidence type="ECO:0000313" key="2">
    <source>
        <dbReference type="EMBL" id="MBB3131389.1"/>
    </source>
</evidence>
<dbReference type="EMBL" id="JACHXJ010000006">
    <property type="protein sequence ID" value="MBB3131389.1"/>
    <property type="molecule type" value="Genomic_DNA"/>
</dbReference>
<gene>
    <name evidence="2" type="ORF">FHS19_006109</name>
</gene>
<feature type="region of interest" description="Disordered" evidence="1">
    <location>
        <begin position="35"/>
        <end position="96"/>
    </location>
</feature>
<organism evidence="2 3">
    <name type="scientific">Paenibacillus rhizosphaerae</name>
    <dbReference type="NCBI Taxonomy" id="297318"/>
    <lineage>
        <taxon>Bacteria</taxon>
        <taxon>Bacillati</taxon>
        <taxon>Bacillota</taxon>
        <taxon>Bacilli</taxon>
        <taxon>Bacillales</taxon>
        <taxon>Paenibacillaceae</taxon>
        <taxon>Paenibacillus</taxon>
    </lineage>
</organism>
<accession>A0A839U1R9</accession>
<protein>
    <submittedName>
        <fullName evidence="2">Uncharacterized protein</fullName>
    </submittedName>
</protein>
<proteinExistence type="predicted"/>
<feature type="compositionally biased region" description="Polar residues" evidence="1">
    <location>
        <begin position="51"/>
        <end position="60"/>
    </location>
</feature>
<reference evidence="2 3" key="1">
    <citation type="submission" date="2020-08" db="EMBL/GenBank/DDBJ databases">
        <title>Genomic Encyclopedia of Type Strains, Phase III (KMG-III): the genomes of soil and plant-associated and newly described type strains.</title>
        <authorList>
            <person name="Whitman W."/>
        </authorList>
    </citation>
    <scope>NUCLEOTIDE SEQUENCE [LARGE SCALE GENOMIC DNA]</scope>
    <source>
        <strain evidence="2 3">CECT 5831</strain>
    </source>
</reference>
<feature type="compositionally biased region" description="Basic and acidic residues" evidence="1">
    <location>
        <begin position="144"/>
        <end position="158"/>
    </location>
</feature>